<feature type="domain" description="DUF8040" evidence="1">
    <location>
        <begin position="1"/>
        <end position="70"/>
    </location>
</feature>
<evidence type="ECO:0000313" key="2">
    <source>
        <dbReference type="EMBL" id="KAG6517648.1"/>
    </source>
</evidence>
<name>A0A8J5H0X7_ZINOF</name>
<evidence type="ECO:0000313" key="3">
    <source>
        <dbReference type="Proteomes" id="UP000734854"/>
    </source>
</evidence>
<dbReference type="EMBL" id="JACMSC010000006">
    <property type="protein sequence ID" value="KAG6517648.1"/>
    <property type="molecule type" value="Genomic_DNA"/>
</dbReference>
<dbReference type="PANTHER" id="PTHR22930">
    <property type="match status" value="1"/>
</dbReference>
<sequence>MDRRTFRILCDMVQDVGGLKATKNATIDEIVALFVYMLAHYKKNQMMSFLFKRSRETMSRHFNLCLRAILQLHNILLKKLEPIRDDYEEDRWKPFKMVYGKDRATSLVAEDSMMAAQNINDVDAGLTISDDNSLAKKGVEVKGFMQTVSSQFESMSSWVQGKSSKIPQVLEMLDKYDFVGKNKYKVVQVICEDPVKVELLFSLDPSEVEDFILSCLE</sequence>
<keyword evidence="3" id="KW-1185">Reference proteome</keyword>
<gene>
    <name evidence="2" type="ORF">ZIOFF_021044</name>
</gene>
<dbReference type="Proteomes" id="UP000734854">
    <property type="component" value="Unassembled WGS sequence"/>
</dbReference>
<dbReference type="PANTHER" id="PTHR22930:SF293">
    <property type="entry name" value="PROTEIN ALP1-LIKE"/>
    <property type="match status" value="1"/>
</dbReference>
<proteinExistence type="predicted"/>
<evidence type="ECO:0000259" key="1">
    <source>
        <dbReference type="Pfam" id="PF26138"/>
    </source>
</evidence>
<organism evidence="2 3">
    <name type="scientific">Zingiber officinale</name>
    <name type="common">Ginger</name>
    <name type="synonym">Amomum zingiber</name>
    <dbReference type="NCBI Taxonomy" id="94328"/>
    <lineage>
        <taxon>Eukaryota</taxon>
        <taxon>Viridiplantae</taxon>
        <taxon>Streptophyta</taxon>
        <taxon>Embryophyta</taxon>
        <taxon>Tracheophyta</taxon>
        <taxon>Spermatophyta</taxon>
        <taxon>Magnoliopsida</taxon>
        <taxon>Liliopsida</taxon>
        <taxon>Zingiberales</taxon>
        <taxon>Zingiberaceae</taxon>
        <taxon>Zingiber</taxon>
    </lineage>
</organism>
<dbReference type="InterPro" id="IPR058353">
    <property type="entry name" value="DUF8040"/>
</dbReference>
<comment type="caution">
    <text evidence="2">The sequence shown here is derived from an EMBL/GenBank/DDBJ whole genome shotgun (WGS) entry which is preliminary data.</text>
</comment>
<reference evidence="2 3" key="1">
    <citation type="submission" date="2020-08" db="EMBL/GenBank/DDBJ databases">
        <title>Plant Genome Project.</title>
        <authorList>
            <person name="Zhang R.-G."/>
        </authorList>
    </citation>
    <scope>NUCLEOTIDE SEQUENCE [LARGE SCALE GENOMIC DNA]</scope>
    <source>
        <tissue evidence="2">Rhizome</tissue>
    </source>
</reference>
<protein>
    <recommendedName>
        <fullName evidence="1">DUF8040 domain-containing protein</fullName>
    </recommendedName>
</protein>
<dbReference type="Pfam" id="PF26138">
    <property type="entry name" value="DUF8040"/>
    <property type="match status" value="1"/>
</dbReference>
<dbReference type="InterPro" id="IPR045249">
    <property type="entry name" value="HARBI1-like"/>
</dbReference>
<accession>A0A8J5H0X7</accession>
<dbReference type="AlphaFoldDB" id="A0A8J5H0X7"/>